<accession>A0A543I3B5</accession>
<protein>
    <submittedName>
        <fullName evidence="4">Uncharacterized protein DUF2510</fullName>
    </submittedName>
</protein>
<evidence type="ECO:0000259" key="3">
    <source>
        <dbReference type="Pfam" id="PF10708"/>
    </source>
</evidence>
<organism evidence="4 5">
    <name type="scientific">Humibacillus xanthopallidus</name>
    <dbReference type="NCBI Taxonomy" id="412689"/>
    <lineage>
        <taxon>Bacteria</taxon>
        <taxon>Bacillati</taxon>
        <taxon>Actinomycetota</taxon>
        <taxon>Actinomycetes</taxon>
        <taxon>Micrococcales</taxon>
        <taxon>Intrasporangiaceae</taxon>
        <taxon>Humibacillus</taxon>
    </lineage>
</organism>
<name>A0A543I3B5_9MICO</name>
<dbReference type="Proteomes" id="UP000316747">
    <property type="component" value="Unassembled WGS sequence"/>
</dbReference>
<keyword evidence="2" id="KW-1133">Transmembrane helix</keyword>
<proteinExistence type="predicted"/>
<dbReference type="InterPro" id="IPR018929">
    <property type="entry name" value="DUF2510"/>
</dbReference>
<sequence length="111" mass="12213">MITRRGWVWILGLLGAASIAWGFRLQSNANFDNAVRGYLGVRERGTAAPWVFGILGAVLLVIALGIVIAGSRQQVTTTIPMGWHDHPDDPTKLRYHDGNSWTNRTADKTAQ</sequence>
<reference evidence="4 5" key="1">
    <citation type="submission" date="2019-06" db="EMBL/GenBank/DDBJ databases">
        <title>Genome sequencing of plant associated microbes to promote plant fitness in Sorghum bicolor and Oryza sativa.</title>
        <authorList>
            <person name="Coleman-Derr D."/>
        </authorList>
    </citation>
    <scope>NUCLEOTIDE SEQUENCE [LARGE SCALE GENOMIC DNA]</scope>
    <source>
        <strain evidence="4 5">KV-663</strain>
    </source>
</reference>
<dbReference type="RefSeq" id="WP_141842629.1">
    <property type="nucleotide sequence ID" value="NZ_VFPM01000001.1"/>
</dbReference>
<feature type="transmembrane region" description="Helical" evidence="2">
    <location>
        <begin position="46"/>
        <end position="69"/>
    </location>
</feature>
<evidence type="ECO:0000313" key="4">
    <source>
        <dbReference type="EMBL" id="TQM65057.1"/>
    </source>
</evidence>
<keyword evidence="2" id="KW-0472">Membrane</keyword>
<keyword evidence="5" id="KW-1185">Reference proteome</keyword>
<dbReference type="EMBL" id="VFPM01000001">
    <property type="protein sequence ID" value="TQM65057.1"/>
    <property type="molecule type" value="Genomic_DNA"/>
</dbReference>
<comment type="caution">
    <text evidence="4">The sequence shown here is derived from an EMBL/GenBank/DDBJ whole genome shotgun (WGS) entry which is preliminary data.</text>
</comment>
<dbReference type="OrthoDB" id="5244233at2"/>
<evidence type="ECO:0000313" key="5">
    <source>
        <dbReference type="Proteomes" id="UP000316747"/>
    </source>
</evidence>
<dbReference type="Pfam" id="PF10708">
    <property type="entry name" value="DUF2510"/>
    <property type="match status" value="1"/>
</dbReference>
<evidence type="ECO:0000256" key="1">
    <source>
        <dbReference type="SAM" id="MobiDB-lite"/>
    </source>
</evidence>
<feature type="region of interest" description="Disordered" evidence="1">
    <location>
        <begin position="89"/>
        <end position="111"/>
    </location>
</feature>
<gene>
    <name evidence="4" type="ORF">FBY41_1439</name>
</gene>
<evidence type="ECO:0000256" key="2">
    <source>
        <dbReference type="SAM" id="Phobius"/>
    </source>
</evidence>
<feature type="domain" description="DUF2510" evidence="3">
    <location>
        <begin position="82"/>
        <end position="110"/>
    </location>
</feature>
<keyword evidence="2" id="KW-0812">Transmembrane</keyword>
<dbReference type="AlphaFoldDB" id="A0A543I3B5"/>